<keyword evidence="2" id="KW-0812">Transmembrane</keyword>
<keyword evidence="4" id="KW-1185">Reference proteome</keyword>
<dbReference type="Proteomes" id="UP000538196">
    <property type="component" value="Unassembled WGS sequence"/>
</dbReference>
<feature type="transmembrane region" description="Helical" evidence="2">
    <location>
        <begin position="114"/>
        <end position="140"/>
    </location>
</feature>
<dbReference type="RefSeq" id="WP_021762379.1">
    <property type="nucleotide sequence ID" value="NZ_JACHVP010000004.1"/>
</dbReference>
<gene>
    <name evidence="3" type="ORF">FHX33_003627</name>
</gene>
<accession>A0A7W4V0A7</accession>
<dbReference type="AlphaFoldDB" id="A0A7W4V0A7"/>
<reference evidence="3 4" key="1">
    <citation type="submission" date="2020-08" db="EMBL/GenBank/DDBJ databases">
        <title>Sequencing the genomes of 1000 actinobacteria strains.</title>
        <authorList>
            <person name="Klenk H.-P."/>
        </authorList>
    </citation>
    <scope>NUCLEOTIDE SEQUENCE [LARGE SCALE GENOMIC DNA]</scope>
    <source>
        <strain evidence="3 4">DSM 20146</strain>
    </source>
</reference>
<name>A0A7W4V0A7_LEIAQ</name>
<keyword evidence="2" id="KW-0472">Membrane</keyword>
<evidence type="ECO:0000313" key="4">
    <source>
        <dbReference type="Proteomes" id="UP000538196"/>
    </source>
</evidence>
<keyword evidence="2" id="KW-1133">Transmembrane helix</keyword>
<sequence>MSEQSPFQPMFPTPPQQQQSPQSPQPQVTYAPPPSAPPQRRSPVLGSVALGIAAFGLLAGLLAQVLQRQFLLQTHYSSASFALFSGVSVTFGVVLDLVVIAIAVVALVGRRGTIPAAIALGVSGSGLISVLGSLLVNAVMSFSG</sequence>
<evidence type="ECO:0000313" key="3">
    <source>
        <dbReference type="EMBL" id="MBB2968851.1"/>
    </source>
</evidence>
<comment type="caution">
    <text evidence="3">The sequence shown here is derived from an EMBL/GenBank/DDBJ whole genome shotgun (WGS) entry which is preliminary data.</text>
</comment>
<feature type="transmembrane region" description="Helical" evidence="2">
    <location>
        <begin position="78"/>
        <end position="108"/>
    </location>
</feature>
<feature type="compositionally biased region" description="Low complexity" evidence="1">
    <location>
        <begin position="16"/>
        <end position="30"/>
    </location>
</feature>
<proteinExistence type="predicted"/>
<feature type="region of interest" description="Disordered" evidence="1">
    <location>
        <begin position="1"/>
        <end position="42"/>
    </location>
</feature>
<organism evidence="3 4">
    <name type="scientific">Leifsonia aquatica</name>
    <name type="common">Corynebacterium aquaticum</name>
    <dbReference type="NCBI Taxonomy" id="144185"/>
    <lineage>
        <taxon>Bacteria</taxon>
        <taxon>Bacillati</taxon>
        <taxon>Actinomycetota</taxon>
        <taxon>Actinomycetes</taxon>
        <taxon>Micrococcales</taxon>
        <taxon>Microbacteriaceae</taxon>
        <taxon>Leifsonia</taxon>
    </lineage>
</organism>
<feature type="transmembrane region" description="Helical" evidence="2">
    <location>
        <begin position="44"/>
        <end position="66"/>
    </location>
</feature>
<evidence type="ECO:0000256" key="2">
    <source>
        <dbReference type="SAM" id="Phobius"/>
    </source>
</evidence>
<protein>
    <submittedName>
        <fullName evidence="3">Uncharacterized protein</fullName>
    </submittedName>
</protein>
<dbReference type="EMBL" id="JACHVP010000004">
    <property type="protein sequence ID" value="MBB2968851.1"/>
    <property type="molecule type" value="Genomic_DNA"/>
</dbReference>
<evidence type="ECO:0000256" key="1">
    <source>
        <dbReference type="SAM" id="MobiDB-lite"/>
    </source>
</evidence>